<dbReference type="GO" id="GO:0005819">
    <property type="term" value="C:spindle"/>
    <property type="evidence" value="ECO:0007669"/>
    <property type="project" value="InterPro"/>
</dbReference>
<dbReference type="AlphaFoldDB" id="A0A699ZRC4"/>
<evidence type="ECO:0000256" key="2">
    <source>
        <dbReference type="SAM" id="MobiDB-lite"/>
    </source>
</evidence>
<dbReference type="Pfam" id="PF12214">
    <property type="entry name" value="TPX2_importin"/>
    <property type="match status" value="1"/>
</dbReference>
<name>A0A699ZRC4_HAELA</name>
<dbReference type="InterPro" id="IPR009675">
    <property type="entry name" value="TPX2_fam"/>
</dbReference>
<dbReference type="InterPro" id="IPR027330">
    <property type="entry name" value="TPX2_central_dom"/>
</dbReference>
<feature type="non-terminal residue" evidence="4">
    <location>
        <position position="824"/>
    </location>
</feature>
<evidence type="ECO:0000313" key="4">
    <source>
        <dbReference type="EMBL" id="GFH25357.1"/>
    </source>
</evidence>
<dbReference type="EMBL" id="BLLF01002792">
    <property type="protein sequence ID" value="GFH25357.1"/>
    <property type="molecule type" value="Genomic_DNA"/>
</dbReference>
<comment type="caution">
    <text evidence="4">The sequence shown here is derived from an EMBL/GenBank/DDBJ whole genome shotgun (WGS) entry which is preliminary data.</text>
</comment>
<accession>A0A699ZRC4</accession>
<dbReference type="PANTHER" id="PTHR14326:SF44">
    <property type="entry name" value="TARGETING PROTEIN FOR XKLP2"/>
    <property type="match status" value="1"/>
</dbReference>
<feature type="region of interest" description="Disordered" evidence="2">
    <location>
        <begin position="287"/>
        <end position="324"/>
    </location>
</feature>
<evidence type="ECO:0000256" key="1">
    <source>
        <dbReference type="SAM" id="Coils"/>
    </source>
</evidence>
<dbReference type="GO" id="GO:0060236">
    <property type="term" value="P:regulation of mitotic spindle organization"/>
    <property type="evidence" value="ECO:0007669"/>
    <property type="project" value="InterPro"/>
</dbReference>
<evidence type="ECO:0000313" key="5">
    <source>
        <dbReference type="Proteomes" id="UP000485058"/>
    </source>
</evidence>
<proteinExistence type="predicted"/>
<reference evidence="4 5" key="1">
    <citation type="submission" date="2020-02" db="EMBL/GenBank/DDBJ databases">
        <title>Draft genome sequence of Haematococcus lacustris strain NIES-144.</title>
        <authorList>
            <person name="Morimoto D."/>
            <person name="Nakagawa S."/>
            <person name="Yoshida T."/>
            <person name="Sawayama S."/>
        </authorList>
    </citation>
    <scope>NUCLEOTIDE SEQUENCE [LARGE SCALE GENOMIC DNA]</scope>
    <source>
        <strain evidence="4 5">NIES-144</strain>
    </source>
</reference>
<evidence type="ECO:0000259" key="3">
    <source>
        <dbReference type="Pfam" id="PF12214"/>
    </source>
</evidence>
<keyword evidence="1" id="KW-0175">Coiled coil</keyword>
<dbReference type="GO" id="GO:0005874">
    <property type="term" value="C:microtubule"/>
    <property type="evidence" value="ECO:0007669"/>
    <property type="project" value="InterPro"/>
</dbReference>
<dbReference type="PANTHER" id="PTHR14326">
    <property type="entry name" value="TARGETING PROTEIN FOR XKLP2"/>
    <property type="match status" value="1"/>
</dbReference>
<gene>
    <name evidence="4" type="ORF">HaLaN_23303</name>
</gene>
<keyword evidence="5" id="KW-1185">Reference proteome</keyword>
<feature type="domain" description="TPX2 central" evidence="3">
    <location>
        <begin position="436"/>
        <end position="568"/>
    </location>
</feature>
<protein>
    <recommendedName>
        <fullName evidence="3">TPX2 central domain-containing protein</fullName>
    </recommendedName>
</protein>
<dbReference type="Proteomes" id="UP000485058">
    <property type="component" value="Unassembled WGS sequence"/>
</dbReference>
<organism evidence="4 5">
    <name type="scientific">Haematococcus lacustris</name>
    <name type="common">Green alga</name>
    <name type="synonym">Haematococcus pluvialis</name>
    <dbReference type="NCBI Taxonomy" id="44745"/>
    <lineage>
        <taxon>Eukaryota</taxon>
        <taxon>Viridiplantae</taxon>
        <taxon>Chlorophyta</taxon>
        <taxon>core chlorophytes</taxon>
        <taxon>Chlorophyceae</taxon>
        <taxon>CS clade</taxon>
        <taxon>Chlamydomonadales</taxon>
        <taxon>Haematococcaceae</taxon>
        <taxon>Haematococcus</taxon>
    </lineage>
</organism>
<feature type="compositionally biased region" description="Low complexity" evidence="2">
    <location>
        <begin position="294"/>
        <end position="305"/>
    </location>
</feature>
<sequence length="824" mass="90269">MENVASNPIEGAYEFDAPMYYDFRRESLGTSGASHWFVAQAQKDGIFDCDRGSSRSIHNCQVQVQPSAASSSAPRYCLCFWVASVCSASHSVLPNLSAGLVQKTPSQTEQVPLNAPKDTTKTGPTLAALEPEALHINKAMAVSGGEAAEAASSIPSKNSKEQKCVVRSSGKIKVHAKPKAHQFLVTTLSSTWPVPNTMQVKTASHAKMLKAALSSARSARNLRTAEHAAAAAAIRARKDTQLLKLRACAGVSSSMPALKSNGIKKPTMRPMKVAQASVAIRRITGRKAARSGLTATPTPAATTAASRKAHQTALAGRSTAARKSERLKRVLAPKKLLHQATDHARRAALACQQAAAKRVCKGCRGINSDCCKFTACHGQLRHESQQLMVACVTWCMQHASTPYKPLAAKVKEFESKTPARFKSRALPVELTKPLTRTEPVEPQLHTTMRARPPRFKPTTQLEVEEMEAMPKFHAQPLNHELLACRPSQPVLEPRQPIQQQPFHFVTDLRHERKGRMQEEADTAAAAAEQFRAKPLRKSILEAPVGAGKVAETYVPKKSRMSLTIPKSPLLLTKTRSHKVEVEEPKQEFKARPVPSFLQVPKEFMGPSQPELTQPQPFPLCTELRGRLHQERLQAKLLEAEAEAAEARRIKAQLLPLTTDVPLLPPRPEPKPLTVPQPFTLRSEARHEGYIAELSAHLAEEEQHKKQEAEFKARPVWHGIPFQPQPCDLALTVPQEVHLATEVRAVVRQDFDQFMEEKMRAAAVRGAAFAFSCIAFSHWSGGACMPTMVSTLPAVDIVRWAWVCAGGEGCCRACSPFGRGSSNPR</sequence>
<feature type="coiled-coil region" evidence="1">
    <location>
        <begin position="620"/>
        <end position="654"/>
    </location>
</feature>